<dbReference type="AlphaFoldDB" id="A0A150P0W2"/>
<gene>
    <name evidence="1" type="ORF">BE04_37735</name>
</gene>
<dbReference type="Proteomes" id="UP000075604">
    <property type="component" value="Unassembled WGS sequence"/>
</dbReference>
<organism evidence="1 2">
    <name type="scientific">Sorangium cellulosum</name>
    <name type="common">Polyangium cellulosum</name>
    <dbReference type="NCBI Taxonomy" id="56"/>
    <lineage>
        <taxon>Bacteria</taxon>
        <taxon>Pseudomonadati</taxon>
        <taxon>Myxococcota</taxon>
        <taxon>Polyangia</taxon>
        <taxon>Polyangiales</taxon>
        <taxon>Polyangiaceae</taxon>
        <taxon>Sorangium</taxon>
    </lineage>
</organism>
<name>A0A150P0W2_SORCE</name>
<evidence type="ECO:0000313" key="1">
    <source>
        <dbReference type="EMBL" id="KYF48533.1"/>
    </source>
</evidence>
<protein>
    <submittedName>
        <fullName evidence="1">Uncharacterized protein</fullName>
    </submittedName>
</protein>
<evidence type="ECO:0000313" key="2">
    <source>
        <dbReference type="Proteomes" id="UP000075604"/>
    </source>
</evidence>
<accession>A0A150P0W2</accession>
<dbReference type="EMBL" id="JELX01004376">
    <property type="protein sequence ID" value="KYF48533.1"/>
    <property type="molecule type" value="Genomic_DNA"/>
</dbReference>
<comment type="caution">
    <text evidence="1">The sequence shown here is derived from an EMBL/GenBank/DDBJ whole genome shotgun (WGS) entry which is preliminary data.</text>
</comment>
<proteinExistence type="predicted"/>
<reference evidence="1 2" key="1">
    <citation type="submission" date="2014-02" db="EMBL/GenBank/DDBJ databases">
        <title>The small core and large imbalanced accessory genome model reveals a collaborative survival strategy of Sorangium cellulosum strains in nature.</title>
        <authorList>
            <person name="Han K."/>
            <person name="Peng R."/>
            <person name="Blom J."/>
            <person name="Li Y.-Z."/>
        </authorList>
    </citation>
    <scope>NUCLEOTIDE SEQUENCE [LARGE SCALE GENOMIC DNA]</scope>
    <source>
        <strain evidence="1 2">So0157-18</strain>
    </source>
</reference>
<sequence length="433" mass="46764">MPGDLLDLACQGLAGSSRPPALVVGRSVPLYEVDITSVDFATGQKLPAAERAFLGLAGALGAASEGDARAFLGLGPELSAQILRRLERLGLLASTAERPRPTVARPVDPLVVFGDRRWSLSTAGMAAFLSGVRVVVRARPLRLLLSADPALVLRVLPPLPYAKMKRDLPLAADEIPEPLRSLDASLAAAPAERAAALGLGETLADIPGGARIAGRLQGLSAGATYEVRRSSERHEAWILAAWSSLDDVWTAHAALRVKDNVETRPLAHLDPVSFLPAKLRSVETWIAGLRSTDLAIAPAWKDNTLSVVAESKILIELLGDQDGPTTCWRPLSLDSMMGRVHVRGVPASERAAHDALFALLARRPRDLAVDVKLTVVRSWRELCAFWMQPGDPPPEPIVRERLWADRTLRRALCTGRLHQDLVEDYLEESIGHA</sequence>